<evidence type="ECO:0000313" key="2">
    <source>
        <dbReference type="Proteomes" id="UP000805614"/>
    </source>
</evidence>
<evidence type="ECO:0000313" key="1">
    <source>
        <dbReference type="EMBL" id="MBC6464800.1"/>
    </source>
</evidence>
<comment type="caution">
    <text evidence="1">The sequence shown here is derived from an EMBL/GenBank/DDBJ whole genome shotgun (WGS) entry which is preliminary data.</text>
</comment>
<keyword evidence="2" id="KW-1185">Reference proteome</keyword>
<gene>
    <name evidence="1" type="ORF">HKK74_04710</name>
</gene>
<accession>A0ABR7LJX1</accession>
<protein>
    <submittedName>
        <fullName evidence="1">Class I SAM-dependent methyltransferase</fullName>
    </submittedName>
</protein>
<proteinExistence type="predicted"/>
<sequence length="332" mass="37303">MTFLLFIGLRRVDAKVQRLIRNHREHAEGDRSAAPAPGFDLAPRIDDLFTSLGEDRLTILAQGDALSDRLDKGEERVTSLISVLSDEVTLLRPHLDALHSKASTPDPWFTELSERLKSVGHAGETAYRQLEAYVDLRGLVRPRAPMPPLRDWAASPDVMRLLAETMWRSRPGLVVECGSGSSSVWLGYLAEQTASGRVVALEHDERFAEISRDLVRAHGLEDVVEIRHAPLTTWDDADRSYQWYDRNALADLTDIGLLFVDGPPQATGSEARFPAMRLLLPKCTADAVIVLDDADRDDEKTLSDRWLAEHPELERSTRRFDKGAHVFVRRRA</sequence>
<reference evidence="1 2" key="1">
    <citation type="submission" date="2020-06" db="EMBL/GenBank/DDBJ databases">
        <title>Actinomadura xiongansis sp. nov., isolated from soil of Baiyangdian.</title>
        <authorList>
            <person name="Zhang X."/>
        </authorList>
    </citation>
    <scope>NUCLEOTIDE SEQUENCE [LARGE SCALE GENOMIC DNA]</scope>
    <source>
        <strain evidence="1 2">HBUM206468</strain>
    </source>
</reference>
<dbReference type="InterPro" id="IPR029063">
    <property type="entry name" value="SAM-dependent_MTases_sf"/>
</dbReference>
<dbReference type="Gene3D" id="3.40.50.150">
    <property type="entry name" value="Vaccinia Virus protein VP39"/>
    <property type="match status" value="1"/>
</dbReference>
<dbReference type="Pfam" id="PF13578">
    <property type="entry name" value="Methyltransf_24"/>
    <property type="match status" value="1"/>
</dbReference>
<dbReference type="GO" id="GO:0008168">
    <property type="term" value="F:methyltransferase activity"/>
    <property type="evidence" value="ECO:0007669"/>
    <property type="project" value="UniProtKB-KW"/>
</dbReference>
<dbReference type="SUPFAM" id="SSF53335">
    <property type="entry name" value="S-adenosyl-L-methionine-dependent methyltransferases"/>
    <property type="match status" value="1"/>
</dbReference>
<keyword evidence="1" id="KW-0808">Transferase</keyword>
<keyword evidence="1" id="KW-0489">Methyltransferase</keyword>
<name>A0ABR7LJX1_9ACTN</name>
<organism evidence="1 2">
    <name type="scientific">Actinomadura alba</name>
    <dbReference type="NCBI Taxonomy" id="406431"/>
    <lineage>
        <taxon>Bacteria</taxon>
        <taxon>Bacillati</taxon>
        <taxon>Actinomycetota</taxon>
        <taxon>Actinomycetes</taxon>
        <taxon>Streptosporangiales</taxon>
        <taxon>Thermomonosporaceae</taxon>
        <taxon>Actinomadura</taxon>
    </lineage>
</organism>
<dbReference type="EMBL" id="JABVEC010000002">
    <property type="protein sequence ID" value="MBC6464800.1"/>
    <property type="molecule type" value="Genomic_DNA"/>
</dbReference>
<dbReference type="GO" id="GO:0032259">
    <property type="term" value="P:methylation"/>
    <property type="evidence" value="ECO:0007669"/>
    <property type="project" value="UniProtKB-KW"/>
</dbReference>
<dbReference type="Proteomes" id="UP000805614">
    <property type="component" value="Unassembled WGS sequence"/>
</dbReference>